<evidence type="ECO:0000256" key="2">
    <source>
        <dbReference type="ARBA" id="ARBA00023125"/>
    </source>
</evidence>
<dbReference type="GO" id="GO:0015074">
    <property type="term" value="P:DNA integration"/>
    <property type="evidence" value="ECO:0007669"/>
    <property type="project" value="InterPro"/>
</dbReference>
<dbReference type="InterPro" id="IPR002104">
    <property type="entry name" value="Integrase_catalytic"/>
</dbReference>
<protein>
    <submittedName>
        <fullName evidence="5">Phage integrase family protein</fullName>
    </submittedName>
</protein>
<dbReference type="InterPro" id="IPR010998">
    <property type="entry name" value="Integrase_recombinase_N"/>
</dbReference>
<organism evidence="5 6">
    <name type="scientific">Treponema berlinense</name>
    <dbReference type="NCBI Taxonomy" id="225004"/>
    <lineage>
        <taxon>Bacteria</taxon>
        <taxon>Pseudomonadati</taxon>
        <taxon>Spirochaetota</taxon>
        <taxon>Spirochaetia</taxon>
        <taxon>Spirochaetales</taxon>
        <taxon>Treponemataceae</taxon>
        <taxon>Treponema</taxon>
    </lineage>
</organism>
<dbReference type="PROSITE" id="PS51898">
    <property type="entry name" value="TYR_RECOMBINASE"/>
    <property type="match status" value="1"/>
</dbReference>
<dbReference type="RefSeq" id="WP_078931736.1">
    <property type="nucleotide sequence ID" value="NZ_FUXC01000014.1"/>
</dbReference>
<dbReference type="EMBL" id="FUXC01000014">
    <property type="protein sequence ID" value="SKA03425.1"/>
    <property type="molecule type" value="Genomic_DNA"/>
</dbReference>
<dbReference type="AlphaFoldDB" id="A0A1T4QI69"/>
<sequence>MTKPYSIFKRHTGIYYVQFRMSDGSRSTSKSTGCRTRVEAERKAMEWVVNGQIPARINSKQDSDAYSSVDKIKILNDLRTTDFSTEEIKSIIKILKERNYITSAVIHKSPEDRPIEDFLLNFWDFENSPYVKEKKLKNQSIHQSYCATMRSRVMIYWLPMLAGRSVGSITRKDVQEIFNNEDVLKLAPKTINSIVSSITVPLKWAFFNELTENNCFDGILKCGQKSKKRDILTLEQAAAVFRTPWENDSAKLANELAFYTGMRQGEIAGLQLQDIGIDRIYIRHSWSKYDGLKETKTNESREIKIPPKVRDALLMQASFNPYNEGQAGFVFFGLLPKQPTDPKNWLKYFRRALKESGHPDPEKICFHAWRHLWCSRVKDLIQDNRVIMTGSGHRTETMLNHYAEHVAVENALDKLEKVQEQLFLPIIEAADVEYSVCNE</sequence>
<dbReference type="Pfam" id="PF00589">
    <property type="entry name" value="Phage_integrase"/>
    <property type="match status" value="1"/>
</dbReference>
<accession>A0A1T4QI69</accession>
<dbReference type="GO" id="GO:0003677">
    <property type="term" value="F:DNA binding"/>
    <property type="evidence" value="ECO:0007669"/>
    <property type="project" value="UniProtKB-KW"/>
</dbReference>
<name>A0A1T4QI69_9SPIR</name>
<keyword evidence="2" id="KW-0238">DNA-binding</keyword>
<dbReference type="Gene3D" id="1.10.150.130">
    <property type="match status" value="1"/>
</dbReference>
<evidence type="ECO:0000256" key="3">
    <source>
        <dbReference type="ARBA" id="ARBA00023172"/>
    </source>
</evidence>
<dbReference type="CDD" id="cd00796">
    <property type="entry name" value="INT_Rci_Hp1_C"/>
    <property type="match status" value="1"/>
</dbReference>
<keyword evidence="3" id="KW-0233">DNA recombination</keyword>
<evidence type="ECO:0000313" key="5">
    <source>
        <dbReference type="EMBL" id="SKA03425.1"/>
    </source>
</evidence>
<keyword evidence="6" id="KW-1185">Reference proteome</keyword>
<dbReference type="OrthoDB" id="354470at2"/>
<dbReference type="Proteomes" id="UP000190395">
    <property type="component" value="Unassembled WGS sequence"/>
</dbReference>
<dbReference type="InterPro" id="IPR013762">
    <property type="entry name" value="Integrase-like_cat_sf"/>
</dbReference>
<dbReference type="InterPro" id="IPR011010">
    <property type="entry name" value="DNA_brk_join_enz"/>
</dbReference>
<dbReference type="STRING" id="225004.SAMN02745152_01995"/>
<dbReference type="Gene3D" id="1.10.443.10">
    <property type="entry name" value="Intergrase catalytic core"/>
    <property type="match status" value="1"/>
</dbReference>
<proteinExistence type="inferred from homology"/>
<gene>
    <name evidence="5" type="ORF">SAMN02745152_01995</name>
</gene>
<evidence type="ECO:0000259" key="4">
    <source>
        <dbReference type="PROSITE" id="PS51898"/>
    </source>
</evidence>
<reference evidence="5 6" key="1">
    <citation type="submission" date="2017-02" db="EMBL/GenBank/DDBJ databases">
        <authorList>
            <person name="Peterson S.W."/>
        </authorList>
    </citation>
    <scope>NUCLEOTIDE SEQUENCE [LARGE SCALE GENOMIC DNA]</scope>
    <source>
        <strain evidence="5 6">ATCC BAA-909</strain>
    </source>
</reference>
<comment type="similarity">
    <text evidence="1">Belongs to the 'phage' integrase family.</text>
</comment>
<evidence type="ECO:0000256" key="1">
    <source>
        <dbReference type="ARBA" id="ARBA00008857"/>
    </source>
</evidence>
<dbReference type="InterPro" id="IPR050090">
    <property type="entry name" value="Tyrosine_recombinase_XerCD"/>
</dbReference>
<dbReference type="PANTHER" id="PTHR30349:SF41">
    <property type="entry name" value="INTEGRASE_RECOMBINASE PROTEIN MJ0367-RELATED"/>
    <property type="match status" value="1"/>
</dbReference>
<dbReference type="PANTHER" id="PTHR30349">
    <property type="entry name" value="PHAGE INTEGRASE-RELATED"/>
    <property type="match status" value="1"/>
</dbReference>
<dbReference type="GeneID" id="303368216"/>
<feature type="domain" description="Tyr recombinase" evidence="4">
    <location>
        <begin position="227"/>
        <end position="417"/>
    </location>
</feature>
<dbReference type="SUPFAM" id="SSF56349">
    <property type="entry name" value="DNA breaking-rejoining enzymes"/>
    <property type="match status" value="1"/>
</dbReference>
<evidence type="ECO:0000313" key="6">
    <source>
        <dbReference type="Proteomes" id="UP000190395"/>
    </source>
</evidence>
<dbReference type="GO" id="GO:0006310">
    <property type="term" value="P:DNA recombination"/>
    <property type="evidence" value="ECO:0007669"/>
    <property type="project" value="UniProtKB-KW"/>
</dbReference>